<organism evidence="1 2">
    <name type="scientific">Heterodera trifolii</name>
    <dbReference type="NCBI Taxonomy" id="157864"/>
    <lineage>
        <taxon>Eukaryota</taxon>
        <taxon>Metazoa</taxon>
        <taxon>Ecdysozoa</taxon>
        <taxon>Nematoda</taxon>
        <taxon>Chromadorea</taxon>
        <taxon>Rhabditida</taxon>
        <taxon>Tylenchina</taxon>
        <taxon>Tylenchomorpha</taxon>
        <taxon>Tylenchoidea</taxon>
        <taxon>Heteroderidae</taxon>
        <taxon>Heteroderinae</taxon>
        <taxon>Heterodera</taxon>
    </lineage>
</organism>
<name>A0ABD2KZ55_9BILA</name>
<gene>
    <name evidence="1" type="ORF">niasHT_018653</name>
</gene>
<evidence type="ECO:0008006" key="3">
    <source>
        <dbReference type="Google" id="ProtNLM"/>
    </source>
</evidence>
<evidence type="ECO:0000313" key="1">
    <source>
        <dbReference type="EMBL" id="KAL3108245.1"/>
    </source>
</evidence>
<dbReference type="Proteomes" id="UP001620626">
    <property type="component" value="Unassembled WGS sequence"/>
</dbReference>
<evidence type="ECO:0000313" key="2">
    <source>
        <dbReference type="Proteomes" id="UP001620626"/>
    </source>
</evidence>
<keyword evidence="2" id="KW-1185">Reference proteome</keyword>
<sequence>MENLGGALRILHQTPSFTDADTKKLLFFTEIGPIYEELRQMALPDDVRDMPLDEIKALMRDQYGETKTVAAKRHELFAAKQTAGQTIRDYAIKLRTLIANAEWHRDSVDILFDFTFYFFTFLSS</sequence>
<dbReference type="EMBL" id="JBICBT010000593">
    <property type="protein sequence ID" value="KAL3108245.1"/>
    <property type="molecule type" value="Genomic_DNA"/>
</dbReference>
<protein>
    <recommendedName>
        <fullName evidence="3">Retrotransposon gag domain-containing protein</fullName>
    </recommendedName>
</protein>
<accession>A0ABD2KZ55</accession>
<proteinExistence type="predicted"/>
<comment type="caution">
    <text evidence="1">The sequence shown here is derived from an EMBL/GenBank/DDBJ whole genome shotgun (WGS) entry which is preliminary data.</text>
</comment>
<dbReference type="AlphaFoldDB" id="A0ABD2KZ55"/>
<reference evidence="1 2" key="1">
    <citation type="submission" date="2024-10" db="EMBL/GenBank/DDBJ databases">
        <authorList>
            <person name="Kim D."/>
        </authorList>
    </citation>
    <scope>NUCLEOTIDE SEQUENCE [LARGE SCALE GENOMIC DNA]</scope>
    <source>
        <strain evidence="1">BH-2024</strain>
    </source>
</reference>